<dbReference type="Gene3D" id="1.10.630.10">
    <property type="entry name" value="Cytochrome P450"/>
    <property type="match status" value="1"/>
</dbReference>
<keyword evidence="2" id="KW-0503">Monooxygenase</keyword>
<evidence type="ECO:0000256" key="2">
    <source>
        <dbReference type="RuleBase" id="RU000461"/>
    </source>
</evidence>
<dbReference type="PANTHER" id="PTHR46696">
    <property type="entry name" value="P450, PUTATIVE (EUROFUNG)-RELATED"/>
    <property type="match status" value="1"/>
</dbReference>
<keyword evidence="2" id="KW-0349">Heme</keyword>
<organism evidence="3 4">
    <name type="scientific">Nonomuraea salmonea</name>
    <dbReference type="NCBI Taxonomy" id="46181"/>
    <lineage>
        <taxon>Bacteria</taxon>
        <taxon>Bacillati</taxon>
        <taxon>Actinomycetota</taxon>
        <taxon>Actinomycetes</taxon>
        <taxon>Streptosporangiales</taxon>
        <taxon>Streptosporangiaceae</taxon>
        <taxon>Nonomuraea</taxon>
    </lineage>
</organism>
<dbReference type="EMBL" id="JBHMCF010000046">
    <property type="protein sequence ID" value="MFB9476263.1"/>
    <property type="molecule type" value="Genomic_DNA"/>
</dbReference>
<dbReference type="PRINTS" id="PR00359">
    <property type="entry name" value="BP450"/>
</dbReference>
<dbReference type="RefSeq" id="WP_345405129.1">
    <property type="nucleotide sequence ID" value="NZ_BAAAXS010000001.1"/>
</dbReference>
<dbReference type="SUPFAM" id="SSF48264">
    <property type="entry name" value="Cytochrome P450"/>
    <property type="match status" value="1"/>
</dbReference>
<reference evidence="3 4" key="1">
    <citation type="submission" date="2024-09" db="EMBL/GenBank/DDBJ databases">
        <authorList>
            <person name="Sun Q."/>
            <person name="Mori K."/>
        </authorList>
    </citation>
    <scope>NUCLEOTIDE SEQUENCE [LARGE SCALE GENOMIC DNA]</scope>
    <source>
        <strain evidence="3 4">JCM 3324</strain>
    </source>
</reference>
<accession>A0ABV5P130</accession>
<evidence type="ECO:0000313" key="4">
    <source>
        <dbReference type="Proteomes" id="UP001589568"/>
    </source>
</evidence>
<comment type="similarity">
    <text evidence="1 2">Belongs to the cytochrome P450 family.</text>
</comment>
<evidence type="ECO:0000256" key="1">
    <source>
        <dbReference type="ARBA" id="ARBA00010617"/>
    </source>
</evidence>
<proteinExistence type="inferred from homology"/>
<dbReference type="PANTHER" id="PTHR46696:SF1">
    <property type="entry name" value="CYTOCHROME P450 YJIB-RELATED"/>
    <property type="match status" value="1"/>
</dbReference>
<keyword evidence="2" id="KW-0479">Metal-binding</keyword>
<sequence length="388" mass="42412">MCDLSDPGLFEAGGQYAAWRWLRENDPVHRHERGFWSVTRYADVDRVLRDHTCFTSERGTLLNLLGRPDPAAGRQLAATDPPAHDRMRAPLQKLMGMRSAAAYEPAIVAAITELLAPGLDGRPFDLAEAVRGLPLALIGPLLDLPHADRPRLLTLVMAAGAEDDPDYQVAGDAATTLRRAHRELFAYFLHLVRDRARAPGDDLISLMLPEGPGTVVSNCYSLLLGASVTLPNVVNSTVAELAGDGGYRAWAARPDLLRSGVEEALRWASPGSHFMRHTTRPVRLSGVELPAGEPVVAWIGAANRDPEIFPDPDVFHPARTPNRHLAFGSGHHYCIGSHLARLTLRLFFQTLFATFADVALAAEAVRVRSTFLTGFKKLIITGVPRRGR</sequence>
<dbReference type="InterPro" id="IPR002397">
    <property type="entry name" value="Cyt_P450_B"/>
</dbReference>
<dbReference type="Pfam" id="PF00067">
    <property type="entry name" value="p450"/>
    <property type="match status" value="1"/>
</dbReference>
<keyword evidence="2" id="KW-0560">Oxidoreductase</keyword>
<name>A0ABV5P130_9ACTN</name>
<dbReference type="PROSITE" id="PS00086">
    <property type="entry name" value="CYTOCHROME_P450"/>
    <property type="match status" value="1"/>
</dbReference>
<dbReference type="InterPro" id="IPR017972">
    <property type="entry name" value="Cyt_P450_CS"/>
</dbReference>
<dbReference type="InterPro" id="IPR001128">
    <property type="entry name" value="Cyt_P450"/>
</dbReference>
<evidence type="ECO:0000313" key="3">
    <source>
        <dbReference type="EMBL" id="MFB9476263.1"/>
    </source>
</evidence>
<keyword evidence="2" id="KW-0408">Iron</keyword>
<protein>
    <submittedName>
        <fullName evidence="3">Cytochrome P450</fullName>
    </submittedName>
</protein>
<comment type="caution">
    <text evidence="3">The sequence shown here is derived from an EMBL/GenBank/DDBJ whole genome shotgun (WGS) entry which is preliminary data.</text>
</comment>
<gene>
    <name evidence="3" type="ORF">ACFFR3_42775</name>
</gene>
<keyword evidence="4" id="KW-1185">Reference proteome</keyword>
<dbReference type="InterPro" id="IPR036396">
    <property type="entry name" value="Cyt_P450_sf"/>
</dbReference>
<dbReference type="Proteomes" id="UP001589568">
    <property type="component" value="Unassembled WGS sequence"/>
</dbReference>